<accession>A0A9Q5ZFY7</accession>
<dbReference type="InterPro" id="IPR002052">
    <property type="entry name" value="DNA_methylase_N6_adenine_CS"/>
</dbReference>
<dbReference type="GO" id="GO:1904047">
    <property type="term" value="F:S-adenosyl-L-methionine binding"/>
    <property type="evidence" value="ECO:0007669"/>
    <property type="project" value="TreeGrafter"/>
</dbReference>
<keyword evidence="4" id="KW-0949">S-adenosyl-L-methionine</keyword>
<protein>
    <recommendedName>
        <fullName evidence="1">site-specific DNA-methyltransferase (adenine-specific)</fullName>
        <ecNumber evidence="1">2.1.1.72</ecNumber>
    </recommendedName>
</protein>
<sequence>MNNSIPALRYFGGKHRDAARIISHLPPHEIYCEVFGGGASVLLQKTPSDFEVYNDLSKDVTNFFRVLRDRQDELIRAIELTPYSRDEWKRSFEIADDPVEAARRLYVRSWQSYSADAIAYKNSGWRFQYQKHQGFNNVVANFNRVNHLWELAARFKQVQIENDSAIAVIERYGRNPNCLIYCDPPYVHSTRTESGNYLYEMSDAEHKKLAESLHSAKAMVVLSGYDCELYQELYKDWRLIQWTTLINGNKRTATESLWISPNCEDKNKLPLLAFLNSSEMTI</sequence>
<evidence type="ECO:0000256" key="2">
    <source>
        <dbReference type="ARBA" id="ARBA00022603"/>
    </source>
</evidence>
<evidence type="ECO:0000256" key="5">
    <source>
        <dbReference type="ARBA" id="ARBA00047942"/>
    </source>
</evidence>
<dbReference type="Gene3D" id="3.40.50.150">
    <property type="entry name" value="Vaccinia Virus protein VP39"/>
    <property type="match status" value="2"/>
</dbReference>
<dbReference type="EC" id="2.1.1.72" evidence="1"/>
<evidence type="ECO:0000313" key="7">
    <source>
        <dbReference type="Proteomes" id="UP000222310"/>
    </source>
</evidence>
<proteinExistence type="predicted"/>
<name>A0A9Q5ZFY7_NOSLI</name>
<dbReference type="PANTHER" id="PTHR30481:SF4">
    <property type="entry name" value="SITE-SPECIFIC DNA-METHYLTRANSFERASE (ADENINE-SPECIFIC)"/>
    <property type="match status" value="1"/>
</dbReference>
<organism evidence="6 7">
    <name type="scientific">Nostoc linckia z8</name>
    <dbReference type="NCBI Taxonomy" id="1628746"/>
    <lineage>
        <taxon>Bacteria</taxon>
        <taxon>Bacillati</taxon>
        <taxon>Cyanobacteriota</taxon>
        <taxon>Cyanophyceae</taxon>
        <taxon>Nostocales</taxon>
        <taxon>Nostocaceae</taxon>
        <taxon>Nostoc</taxon>
    </lineage>
</organism>
<dbReference type="PIRSF" id="PIRSF000398">
    <property type="entry name" value="M_m6A_EcoRV"/>
    <property type="match status" value="1"/>
</dbReference>
<dbReference type="GO" id="GO:0043565">
    <property type="term" value="F:sequence-specific DNA binding"/>
    <property type="evidence" value="ECO:0007669"/>
    <property type="project" value="TreeGrafter"/>
</dbReference>
<keyword evidence="3" id="KW-0808">Transferase</keyword>
<reference evidence="6 7" key="1">
    <citation type="submission" date="2015-02" db="EMBL/GenBank/DDBJ databases">
        <title>Nostoc linckia genome annotation.</title>
        <authorList>
            <person name="Zhou Z."/>
        </authorList>
    </citation>
    <scope>NUCLEOTIDE SEQUENCE [LARGE SCALE GENOMIC DNA]</scope>
    <source>
        <strain evidence="7">z8</strain>
    </source>
</reference>
<dbReference type="GO" id="GO:0009007">
    <property type="term" value="F:site-specific DNA-methyltransferase (adenine-specific) activity"/>
    <property type="evidence" value="ECO:0007669"/>
    <property type="project" value="UniProtKB-EC"/>
</dbReference>
<dbReference type="Pfam" id="PF02086">
    <property type="entry name" value="MethyltransfD12"/>
    <property type="match status" value="1"/>
</dbReference>
<dbReference type="PRINTS" id="PR00505">
    <property type="entry name" value="D12N6MTFRASE"/>
</dbReference>
<dbReference type="RefSeq" id="WP_099066610.1">
    <property type="nucleotide sequence ID" value="NZ_LAHD01000005.1"/>
</dbReference>
<dbReference type="GO" id="GO:0009307">
    <property type="term" value="P:DNA restriction-modification system"/>
    <property type="evidence" value="ECO:0007669"/>
    <property type="project" value="InterPro"/>
</dbReference>
<dbReference type="PANTHER" id="PTHR30481">
    <property type="entry name" value="DNA ADENINE METHYLASE"/>
    <property type="match status" value="1"/>
</dbReference>
<dbReference type="GO" id="GO:0006298">
    <property type="term" value="P:mismatch repair"/>
    <property type="evidence" value="ECO:0007669"/>
    <property type="project" value="TreeGrafter"/>
</dbReference>
<comment type="caution">
    <text evidence="6">The sequence shown here is derived from an EMBL/GenBank/DDBJ whole genome shotgun (WGS) entry which is preliminary data.</text>
</comment>
<dbReference type="AlphaFoldDB" id="A0A9Q5ZFY7"/>
<evidence type="ECO:0000313" key="6">
    <source>
        <dbReference type="EMBL" id="PHK06687.1"/>
    </source>
</evidence>
<dbReference type="GO" id="GO:0032259">
    <property type="term" value="P:methylation"/>
    <property type="evidence" value="ECO:0007669"/>
    <property type="project" value="UniProtKB-KW"/>
</dbReference>
<dbReference type="EMBL" id="LAHD01000005">
    <property type="protein sequence ID" value="PHK06687.1"/>
    <property type="molecule type" value="Genomic_DNA"/>
</dbReference>
<dbReference type="InterPro" id="IPR012263">
    <property type="entry name" value="M_m6A_EcoRV"/>
</dbReference>
<gene>
    <name evidence="6" type="ORF">VF08_02810</name>
</gene>
<keyword evidence="2" id="KW-0489">Methyltransferase</keyword>
<dbReference type="Proteomes" id="UP000222310">
    <property type="component" value="Unassembled WGS sequence"/>
</dbReference>
<dbReference type="GeneID" id="57094384"/>
<comment type="catalytic activity">
    <reaction evidence="5">
        <text>a 2'-deoxyadenosine in DNA + S-adenosyl-L-methionine = an N(6)-methyl-2'-deoxyadenosine in DNA + S-adenosyl-L-homocysteine + H(+)</text>
        <dbReference type="Rhea" id="RHEA:15197"/>
        <dbReference type="Rhea" id="RHEA-COMP:12418"/>
        <dbReference type="Rhea" id="RHEA-COMP:12419"/>
        <dbReference type="ChEBI" id="CHEBI:15378"/>
        <dbReference type="ChEBI" id="CHEBI:57856"/>
        <dbReference type="ChEBI" id="CHEBI:59789"/>
        <dbReference type="ChEBI" id="CHEBI:90615"/>
        <dbReference type="ChEBI" id="CHEBI:90616"/>
        <dbReference type="EC" id="2.1.1.72"/>
    </reaction>
</comment>
<dbReference type="SUPFAM" id="SSF53335">
    <property type="entry name" value="S-adenosyl-L-methionine-dependent methyltransferases"/>
    <property type="match status" value="1"/>
</dbReference>
<evidence type="ECO:0000256" key="3">
    <source>
        <dbReference type="ARBA" id="ARBA00022679"/>
    </source>
</evidence>
<evidence type="ECO:0000256" key="4">
    <source>
        <dbReference type="ARBA" id="ARBA00022691"/>
    </source>
</evidence>
<dbReference type="InterPro" id="IPR029063">
    <property type="entry name" value="SAM-dependent_MTases_sf"/>
</dbReference>
<evidence type="ECO:0000256" key="1">
    <source>
        <dbReference type="ARBA" id="ARBA00011900"/>
    </source>
</evidence>
<dbReference type="InterPro" id="IPR012327">
    <property type="entry name" value="MeTrfase_D12"/>
</dbReference>
<dbReference type="PROSITE" id="PS00092">
    <property type="entry name" value="N6_MTASE"/>
    <property type="match status" value="1"/>
</dbReference>